<dbReference type="Proteomes" id="UP000762110">
    <property type="component" value="Unassembled WGS sequence"/>
</dbReference>
<protein>
    <submittedName>
        <fullName evidence="3">Glycosyltransferase</fullName>
    </submittedName>
</protein>
<organism evidence="3 4">
    <name type="scientific">Pedobacter boryungensis</name>
    <dbReference type="NCBI Taxonomy" id="869962"/>
    <lineage>
        <taxon>Bacteria</taxon>
        <taxon>Pseudomonadati</taxon>
        <taxon>Bacteroidota</taxon>
        <taxon>Sphingobacteriia</taxon>
        <taxon>Sphingobacteriales</taxon>
        <taxon>Sphingobacteriaceae</taxon>
        <taxon>Pedobacter</taxon>
    </lineage>
</organism>
<evidence type="ECO:0000259" key="1">
    <source>
        <dbReference type="Pfam" id="PF00534"/>
    </source>
</evidence>
<proteinExistence type="predicted"/>
<dbReference type="Pfam" id="PF13439">
    <property type="entry name" value="Glyco_transf_4"/>
    <property type="match status" value="1"/>
</dbReference>
<evidence type="ECO:0000313" key="3">
    <source>
        <dbReference type="EMBL" id="NQX30164.1"/>
    </source>
</evidence>
<dbReference type="EMBL" id="JABMKV010000001">
    <property type="protein sequence ID" value="NQX30164.1"/>
    <property type="molecule type" value="Genomic_DNA"/>
</dbReference>
<reference evidence="3 4" key="1">
    <citation type="submission" date="2020-05" db="EMBL/GenBank/DDBJ databases">
        <title>Description of Pedobacter foliorum sp. nov.</title>
        <authorList>
            <person name="Qi S."/>
            <person name="Carlier A."/>
            <person name="Cnockaert M."/>
            <person name="Vandamme P."/>
        </authorList>
    </citation>
    <scope>NUCLEOTIDE SEQUENCE [LARGE SCALE GENOMIC DNA]</scope>
    <source>
        <strain evidence="3 4">LMG 31300</strain>
    </source>
</reference>
<dbReference type="RefSeq" id="WP_173268366.1">
    <property type="nucleotide sequence ID" value="NZ_JABMKV010000001.1"/>
</dbReference>
<dbReference type="InterPro" id="IPR001296">
    <property type="entry name" value="Glyco_trans_1"/>
</dbReference>
<evidence type="ECO:0000259" key="2">
    <source>
        <dbReference type="Pfam" id="PF13439"/>
    </source>
</evidence>
<sequence length="390" mass="44342">MSIKILQISAAYKPAYIYGGPTMSVAKLCEVLAENKVHVEVLTTTANGKTELDVNINKVQQVEGVNVTYFKRLTKDHTHFSPTLLLALRSRIRGQQSKSNDNKLIIHIHAWWNLISIFSCQIAKWYNIPVILSPRGMLTNYTLGNRNGTFKSIIHTIMGKKLLTYCHIHATSEKEKQDILQFIQPKSLTVIPNLVELSKNKTKQLPQSFKQEDPFKLIFLSRIEEKKGLELLFESLSGLTINWNLTIAGSGEDQYVKSLKEKAKNLKIQDRIKWIGQVKSADKFKVLADHHLMVLTSYNENFANVVIESLSVGTPVLIANEVGLSDYVKDKKLGWVTSLSPQDIQQNLILAFNDDELKSKIRANAPKIISEDFDEKNLIQKYITFYNQII</sequence>
<dbReference type="PANTHER" id="PTHR12526:SF638">
    <property type="entry name" value="SPORE COAT PROTEIN SA"/>
    <property type="match status" value="1"/>
</dbReference>
<feature type="domain" description="Glycosyl transferase family 1" evidence="1">
    <location>
        <begin position="201"/>
        <end position="367"/>
    </location>
</feature>
<feature type="domain" description="Glycosyltransferase subfamily 4-like N-terminal" evidence="2">
    <location>
        <begin position="18"/>
        <end position="198"/>
    </location>
</feature>
<dbReference type="InterPro" id="IPR028098">
    <property type="entry name" value="Glyco_trans_4-like_N"/>
</dbReference>
<gene>
    <name evidence="3" type="ORF">HQN85_00380</name>
</gene>
<evidence type="ECO:0000313" key="4">
    <source>
        <dbReference type="Proteomes" id="UP000762110"/>
    </source>
</evidence>
<dbReference type="NCBIfam" id="NF046085">
    <property type="entry name" value="XrtY_assoc_Gly1"/>
    <property type="match status" value="1"/>
</dbReference>
<dbReference type="SUPFAM" id="SSF53756">
    <property type="entry name" value="UDP-Glycosyltransferase/glycogen phosphorylase"/>
    <property type="match status" value="1"/>
</dbReference>
<dbReference type="Gene3D" id="3.40.50.2000">
    <property type="entry name" value="Glycogen Phosphorylase B"/>
    <property type="match status" value="2"/>
</dbReference>
<keyword evidence="4" id="KW-1185">Reference proteome</keyword>
<accession>A0ABX2D824</accession>
<dbReference type="PANTHER" id="PTHR12526">
    <property type="entry name" value="GLYCOSYLTRANSFERASE"/>
    <property type="match status" value="1"/>
</dbReference>
<dbReference type="Pfam" id="PF00534">
    <property type="entry name" value="Glycos_transf_1"/>
    <property type="match status" value="1"/>
</dbReference>
<comment type="caution">
    <text evidence="3">The sequence shown here is derived from an EMBL/GenBank/DDBJ whole genome shotgun (WGS) entry which is preliminary data.</text>
</comment>
<name>A0ABX2D824_9SPHI</name>